<gene>
    <name evidence="3" type="ORF">IW252_001685</name>
</gene>
<evidence type="ECO:0000259" key="2">
    <source>
        <dbReference type="Pfam" id="PF07498"/>
    </source>
</evidence>
<dbReference type="RefSeq" id="WP_196836160.1">
    <property type="nucleotide sequence ID" value="NZ_JADOTZ010000001.1"/>
</dbReference>
<protein>
    <recommendedName>
        <fullName evidence="2">Rho termination factor-like N-terminal domain-containing protein</fullName>
    </recommendedName>
</protein>
<keyword evidence="4" id="KW-1185">Reference proteome</keyword>
<proteinExistence type="predicted"/>
<comment type="caution">
    <text evidence="3">The sequence shown here is derived from an EMBL/GenBank/DDBJ whole genome shotgun (WGS) entry which is preliminary data.</text>
</comment>
<dbReference type="InterPro" id="IPR055642">
    <property type="entry name" value="DUF7218"/>
</dbReference>
<dbReference type="Pfam" id="PF23855">
    <property type="entry name" value="DUF7218"/>
    <property type="match status" value="1"/>
</dbReference>
<evidence type="ECO:0000313" key="3">
    <source>
        <dbReference type="EMBL" id="MBG6084918.1"/>
    </source>
</evidence>
<dbReference type="Pfam" id="PF07498">
    <property type="entry name" value="Rho_N"/>
    <property type="match status" value="1"/>
</dbReference>
<accession>A0A931GF11</accession>
<dbReference type="InterPro" id="IPR011112">
    <property type="entry name" value="Rho-like_N"/>
</dbReference>
<dbReference type="EMBL" id="JADOTZ010000001">
    <property type="protein sequence ID" value="MBG6084918.1"/>
    <property type="molecule type" value="Genomic_DNA"/>
</dbReference>
<dbReference type="GO" id="GO:0006353">
    <property type="term" value="P:DNA-templated transcription termination"/>
    <property type="evidence" value="ECO:0007669"/>
    <property type="project" value="InterPro"/>
</dbReference>
<organism evidence="3 4">
    <name type="scientific">Zhihengliuella flava</name>
    <dbReference type="NCBI Taxonomy" id="1285193"/>
    <lineage>
        <taxon>Bacteria</taxon>
        <taxon>Bacillati</taxon>
        <taxon>Actinomycetota</taxon>
        <taxon>Actinomycetes</taxon>
        <taxon>Micrococcales</taxon>
        <taxon>Micrococcaceae</taxon>
        <taxon>Zhihengliuella</taxon>
    </lineage>
</organism>
<dbReference type="SUPFAM" id="SSF68912">
    <property type="entry name" value="Rho N-terminal domain-like"/>
    <property type="match status" value="1"/>
</dbReference>
<dbReference type="AlphaFoldDB" id="A0A931GF11"/>
<dbReference type="InterPro" id="IPR036269">
    <property type="entry name" value="Rho_N_sf"/>
</dbReference>
<feature type="compositionally biased region" description="Basic and acidic residues" evidence="1">
    <location>
        <begin position="1"/>
        <end position="29"/>
    </location>
</feature>
<sequence length="91" mass="10272">MPRQERDDTPQIKDQELYESLRDEGESKSKAARIANAAARDGRDTVGERGGSSPSYEDWTVDELRDRAREIGLSGYSDLRKDDLIDALRNS</sequence>
<reference evidence="3" key="1">
    <citation type="submission" date="2020-11" db="EMBL/GenBank/DDBJ databases">
        <title>Sequencing the genomes of 1000 actinobacteria strains.</title>
        <authorList>
            <person name="Klenk H.-P."/>
        </authorList>
    </citation>
    <scope>NUCLEOTIDE SEQUENCE</scope>
    <source>
        <strain evidence="3">DSM 26152</strain>
    </source>
</reference>
<feature type="domain" description="Rho termination factor-like N-terminal" evidence="2">
    <location>
        <begin position="58"/>
        <end position="88"/>
    </location>
</feature>
<dbReference type="Proteomes" id="UP000625033">
    <property type="component" value="Unassembled WGS sequence"/>
</dbReference>
<evidence type="ECO:0000313" key="4">
    <source>
        <dbReference type="Proteomes" id="UP000625033"/>
    </source>
</evidence>
<evidence type="ECO:0000256" key="1">
    <source>
        <dbReference type="SAM" id="MobiDB-lite"/>
    </source>
</evidence>
<name>A0A931GF11_9MICC</name>
<feature type="region of interest" description="Disordered" evidence="1">
    <location>
        <begin position="1"/>
        <end position="57"/>
    </location>
</feature>